<dbReference type="PANTHER" id="PTHR19278">
    <property type="entry name" value="OROTATE PHOSPHORIBOSYLTRANSFERASE"/>
    <property type="match status" value="1"/>
</dbReference>
<dbReference type="Gene3D" id="3.40.50.2020">
    <property type="match status" value="1"/>
</dbReference>
<name>A0A3B1E240_9ZZZZ</name>
<dbReference type="InterPro" id="IPR029057">
    <property type="entry name" value="PRTase-like"/>
</dbReference>
<dbReference type="HAMAP" id="MF_01208">
    <property type="entry name" value="PyrE"/>
    <property type="match status" value="1"/>
</dbReference>
<organism evidence="7">
    <name type="scientific">hydrothermal vent metagenome</name>
    <dbReference type="NCBI Taxonomy" id="652676"/>
    <lineage>
        <taxon>unclassified sequences</taxon>
        <taxon>metagenomes</taxon>
        <taxon>ecological metagenomes</taxon>
    </lineage>
</organism>
<keyword evidence="5" id="KW-0665">Pyrimidine biosynthesis</keyword>
<dbReference type="GO" id="GO:0044205">
    <property type="term" value="P:'de novo' UMP biosynthetic process"/>
    <property type="evidence" value="ECO:0007669"/>
    <property type="project" value="UniProtKB-UniPathway"/>
</dbReference>
<gene>
    <name evidence="7" type="ORF">MNBD_UNCLBAC01-1112</name>
</gene>
<evidence type="ECO:0000256" key="2">
    <source>
        <dbReference type="ARBA" id="ARBA00011971"/>
    </source>
</evidence>
<dbReference type="InterPro" id="IPR000836">
    <property type="entry name" value="PRTase_dom"/>
</dbReference>
<evidence type="ECO:0000256" key="4">
    <source>
        <dbReference type="ARBA" id="ARBA00022679"/>
    </source>
</evidence>
<dbReference type="GO" id="GO:0019856">
    <property type="term" value="P:pyrimidine nucleobase biosynthetic process"/>
    <property type="evidence" value="ECO:0007669"/>
    <property type="project" value="TreeGrafter"/>
</dbReference>
<dbReference type="InterPro" id="IPR004467">
    <property type="entry name" value="Or_phspho_trans_dom"/>
</dbReference>
<sequence length="185" mass="19907">MNGIEQDRKELLDLMIKEAYFQEKIILSSGKESDYYIDARRVTLDARGAYLSARMVVDIVGDDLVDAIGGPTLGADPMIGAVSVLRLQAGKAINTFIIRKAAKAHGKQQQVEGPILREGSSVVLIDDVATTGKAFIESLAVLGPMGIRVHKAICLVDRGEGAKEAVEAKGCELVSVFDISEIHKI</sequence>
<dbReference type="EMBL" id="UOGJ01000075">
    <property type="protein sequence ID" value="VAX35897.1"/>
    <property type="molecule type" value="Genomic_DNA"/>
</dbReference>
<keyword evidence="4 7" id="KW-0808">Transferase</keyword>
<keyword evidence="3 7" id="KW-0328">Glycosyltransferase</keyword>
<dbReference type="EC" id="2.4.2.10" evidence="2"/>
<proteinExistence type="inferred from homology"/>
<evidence type="ECO:0000256" key="1">
    <source>
        <dbReference type="ARBA" id="ARBA00004889"/>
    </source>
</evidence>
<reference evidence="7" key="1">
    <citation type="submission" date="2018-06" db="EMBL/GenBank/DDBJ databases">
        <authorList>
            <person name="Zhirakovskaya E."/>
        </authorList>
    </citation>
    <scope>NUCLEOTIDE SEQUENCE</scope>
</reference>
<comment type="pathway">
    <text evidence="1">Pyrimidine metabolism; UMP biosynthesis via de novo pathway; UMP from orotate: step 1/2.</text>
</comment>
<dbReference type="PANTHER" id="PTHR19278:SF9">
    <property type="entry name" value="URIDINE 5'-MONOPHOSPHATE SYNTHASE"/>
    <property type="match status" value="1"/>
</dbReference>
<dbReference type="UniPathway" id="UPA00070">
    <property type="reaction ID" value="UER00119"/>
</dbReference>
<feature type="domain" description="Phosphoribosyltransferase" evidence="6">
    <location>
        <begin position="87"/>
        <end position="165"/>
    </location>
</feature>
<evidence type="ECO:0000259" key="6">
    <source>
        <dbReference type="Pfam" id="PF00156"/>
    </source>
</evidence>
<dbReference type="SUPFAM" id="SSF53271">
    <property type="entry name" value="PRTase-like"/>
    <property type="match status" value="1"/>
</dbReference>
<evidence type="ECO:0000256" key="5">
    <source>
        <dbReference type="ARBA" id="ARBA00022975"/>
    </source>
</evidence>
<dbReference type="NCBIfam" id="TIGR00336">
    <property type="entry name" value="pyrE"/>
    <property type="match status" value="1"/>
</dbReference>
<dbReference type="InterPro" id="IPR023031">
    <property type="entry name" value="OPRT"/>
</dbReference>
<dbReference type="GO" id="GO:0004588">
    <property type="term" value="F:orotate phosphoribosyltransferase activity"/>
    <property type="evidence" value="ECO:0007669"/>
    <property type="project" value="UniProtKB-EC"/>
</dbReference>
<evidence type="ECO:0000256" key="3">
    <source>
        <dbReference type="ARBA" id="ARBA00022676"/>
    </source>
</evidence>
<dbReference type="Pfam" id="PF00156">
    <property type="entry name" value="Pribosyltran"/>
    <property type="match status" value="1"/>
</dbReference>
<dbReference type="AlphaFoldDB" id="A0A3B1E240"/>
<protein>
    <recommendedName>
        <fullName evidence="2">orotate phosphoribosyltransferase</fullName>
        <ecNumber evidence="2">2.4.2.10</ecNumber>
    </recommendedName>
</protein>
<evidence type="ECO:0000313" key="7">
    <source>
        <dbReference type="EMBL" id="VAX35897.1"/>
    </source>
</evidence>
<accession>A0A3B1E240</accession>
<dbReference type="CDD" id="cd06223">
    <property type="entry name" value="PRTases_typeI"/>
    <property type="match status" value="1"/>
</dbReference>